<sequence length="128" mass="13858">MPSLLWLLFQLSAGIARLSPNMVVGQYTNREVSPAVAEIAARDFREAFQQDARAAVHESQLFAESSAMSLPDVPVIIRHGTHDENAPSAPARALATRGNTDFQQLTADHLGTFLDTRSEVLKSVAASL</sequence>
<keyword evidence="2" id="KW-1185">Reference proteome</keyword>
<proteinExistence type="predicted"/>
<accession>M0N9T9</accession>
<protein>
    <submittedName>
        <fullName evidence="1">Alpha/beta hydrolase fold protein</fullName>
    </submittedName>
</protein>
<gene>
    <name evidence="1" type="ORF">C450_05035</name>
</gene>
<dbReference type="EMBL" id="AOME01000026">
    <property type="protein sequence ID" value="EMA54631.1"/>
    <property type="molecule type" value="Genomic_DNA"/>
</dbReference>
<comment type="caution">
    <text evidence="1">The sequence shown here is derived from an EMBL/GenBank/DDBJ whole genome shotgun (WGS) entry which is preliminary data.</text>
</comment>
<dbReference type="Proteomes" id="UP000011625">
    <property type="component" value="Unassembled WGS sequence"/>
</dbReference>
<dbReference type="STRING" id="1227456.C450_05035"/>
<reference evidence="1 2" key="1">
    <citation type="journal article" date="2014" name="PLoS Genet.">
        <title>Phylogenetically driven sequencing of extremely halophilic archaea reveals strategies for static and dynamic osmo-response.</title>
        <authorList>
            <person name="Becker E.A."/>
            <person name="Seitzer P.M."/>
            <person name="Tritt A."/>
            <person name="Larsen D."/>
            <person name="Krusor M."/>
            <person name="Yao A.I."/>
            <person name="Wu D."/>
            <person name="Madern D."/>
            <person name="Eisen J.A."/>
            <person name="Darling A.E."/>
            <person name="Facciotti M.T."/>
        </authorList>
    </citation>
    <scope>NUCLEOTIDE SEQUENCE [LARGE SCALE GENOMIC DNA]</scope>
    <source>
        <strain evidence="1 2">DSM 8989</strain>
    </source>
</reference>
<dbReference type="InterPro" id="IPR029058">
    <property type="entry name" value="AB_hydrolase_fold"/>
</dbReference>
<evidence type="ECO:0000313" key="2">
    <source>
        <dbReference type="Proteomes" id="UP000011625"/>
    </source>
</evidence>
<dbReference type="GO" id="GO:0016787">
    <property type="term" value="F:hydrolase activity"/>
    <property type="evidence" value="ECO:0007669"/>
    <property type="project" value="UniProtKB-KW"/>
</dbReference>
<dbReference type="Gene3D" id="3.40.50.1820">
    <property type="entry name" value="alpha/beta hydrolase"/>
    <property type="match status" value="1"/>
</dbReference>
<evidence type="ECO:0000313" key="1">
    <source>
        <dbReference type="EMBL" id="EMA54631.1"/>
    </source>
</evidence>
<keyword evidence="1" id="KW-0378">Hydrolase</keyword>
<dbReference type="AlphaFoldDB" id="M0N9T9"/>
<name>M0N9T9_9EURY</name>
<organism evidence="1 2">
    <name type="scientific">Halococcus salifodinae DSM 8989</name>
    <dbReference type="NCBI Taxonomy" id="1227456"/>
    <lineage>
        <taxon>Archaea</taxon>
        <taxon>Methanobacteriati</taxon>
        <taxon>Methanobacteriota</taxon>
        <taxon>Stenosarchaea group</taxon>
        <taxon>Halobacteria</taxon>
        <taxon>Halobacteriales</taxon>
        <taxon>Halococcaceae</taxon>
        <taxon>Halococcus</taxon>
    </lineage>
</organism>